<dbReference type="PRINTS" id="PR00726">
    <property type="entry name" value="LEXASERPTASE"/>
</dbReference>
<name>A0A2R3QVH4_ECTME</name>
<dbReference type="NCBIfam" id="NF007621">
    <property type="entry name" value="PRK10276.1"/>
    <property type="match status" value="1"/>
</dbReference>
<dbReference type="PANTHER" id="PTHR33516:SF2">
    <property type="entry name" value="LEXA REPRESSOR-RELATED"/>
    <property type="match status" value="1"/>
</dbReference>
<dbReference type="Pfam" id="PF00717">
    <property type="entry name" value="Peptidase_S24"/>
    <property type="match status" value="1"/>
</dbReference>
<dbReference type="GO" id="GO:0003677">
    <property type="term" value="F:DNA binding"/>
    <property type="evidence" value="ECO:0007669"/>
    <property type="project" value="InterPro"/>
</dbReference>
<dbReference type="Proteomes" id="UP000238327">
    <property type="component" value="Chromosome"/>
</dbReference>
<sequence>MPLTLLGRLALPSRPLPLFLCRVSAGFPSPAEDHVDANLSLDDLCVQHPAATFFLRVRGDSMRDLGVFDGDIVVVDRSIAPRVGMVVVALVNGAFTCKQLGGQGGRPVLHAANPAYPDIHLSEGEELEIFGVVTNCIHKLPGV</sequence>
<dbReference type="InterPro" id="IPR036286">
    <property type="entry name" value="LexA/Signal_pep-like_sf"/>
</dbReference>
<dbReference type="PANTHER" id="PTHR33516">
    <property type="entry name" value="LEXA REPRESSOR"/>
    <property type="match status" value="1"/>
</dbReference>
<evidence type="ECO:0000256" key="3">
    <source>
        <dbReference type="ARBA" id="ARBA00022801"/>
    </source>
</evidence>
<evidence type="ECO:0000313" key="10">
    <source>
        <dbReference type="Proteomes" id="UP000238327"/>
    </source>
</evidence>
<organism evidence="9 10">
    <name type="scientific">Ectopseudomonas mendocina</name>
    <name type="common">Pseudomonas mendocina</name>
    <dbReference type="NCBI Taxonomy" id="300"/>
    <lineage>
        <taxon>Bacteria</taxon>
        <taxon>Pseudomonadati</taxon>
        <taxon>Pseudomonadota</taxon>
        <taxon>Gammaproteobacteria</taxon>
        <taxon>Pseudomonadales</taxon>
        <taxon>Pseudomonadaceae</taxon>
        <taxon>Ectopseudomonas</taxon>
    </lineage>
</organism>
<evidence type="ECO:0000313" key="9">
    <source>
        <dbReference type="EMBL" id="AVO55754.1"/>
    </source>
</evidence>
<dbReference type="Gene3D" id="2.10.109.10">
    <property type="entry name" value="Umud Fragment, subunit A"/>
    <property type="match status" value="1"/>
</dbReference>
<dbReference type="EMBL" id="CP027657">
    <property type="protein sequence ID" value="AVO55754.1"/>
    <property type="molecule type" value="Genomic_DNA"/>
</dbReference>
<reference evidence="9 10" key="1">
    <citation type="submission" date="2018-03" db="EMBL/GenBank/DDBJ databases">
        <title>Complete genome sequence and methylome analysis of Pseudomonas mendocina NEB 698.</title>
        <authorList>
            <person name="Morgan R.D."/>
        </authorList>
    </citation>
    <scope>NUCLEOTIDE SEQUENCE [LARGE SCALE GENOMIC DNA]</scope>
    <source>
        <strain evidence="9 10">NEB698</strain>
    </source>
</reference>
<keyword evidence="4 7" id="KW-0068">Autocatalytic cleavage</keyword>
<dbReference type="GO" id="GO:0009432">
    <property type="term" value="P:SOS response"/>
    <property type="evidence" value="ECO:0007669"/>
    <property type="project" value="UniProtKB-KW"/>
</dbReference>
<keyword evidence="5" id="KW-0234">DNA repair</keyword>
<dbReference type="GO" id="GO:0006281">
    <property type="term" value="P:DNA repair"/>
    <property type="evidence" value="ECO:0007669"/>
    <property type="project" value="UniProtKB-KW"/>
</dbReference>
<dbReference type="RefSeq" id="WP_106741596.1">
    <property type="nucleotide sequence ID" value="NZ_CP027657.1"/>
</dbReference>
<dbReference type="CDD" id="cd06529">
    <property type="entry name" value="S24_LexA-like"/>
    <property type="match status" value="1"/>
</dbReference>
<evidence type="ECO:0000256" key="4">
    <source>
        <dbReference type="ARBA" id="ARBA00022813"/>
    </source>
</evidence>
<dbReference type="InterPro" id="IPR039418">
    <property type="entry name" value="LexA-like"/>
</dbReference>
<keyword evidence="3 7" id="KW-0378">Hydrolase</keyword>
<evidence type="ECO:0000256" key="5">
    <source>
        <dbReference type="ARBA" id="ARBA00023204"/>
    </source>
</evidence>
<dbReference type="InterPro" id="IPR006197">
    <property type="entry name" value="Peptidase_S24_LexA"/>
</dbReference>
<dbReference type="GO" id="GO:0006355">
    <property type="term" value="P:regulation of DNA-templated transcription"/>
    <property type="evidence" value="ECO:0007669"/>
    <property type="project" value="InterPro"/>
</dbReference>
<evidence type="ECO:0000256" key="6">
    <source>
        <dbReference type="ARBA" id="ARBA00023236"/>
    </source>
</evidence>
<dbReference type="OrthoDB" id="9787787at2"/>
<evidence type="ECO:0000256" key="1">
    <source>
        <dbReference type="ARBA" id="ARBA00007484"/>
    </source>
</evidence>
<dbReference type="AlphaFoldDB" id="A0A2R3QVH4"/>
<feature type="domain" description="Peptidase S24/S26A/S26B/S26C" evidence="8">
    <location>
        <begin position="18"/>
        <end position="133"/>
    </location>
</feature>
<comment type="similarity">
    <text evidence="1 7">Belongs to the peptidase S24 family.</text>
</comment>
<proteinExistence type="inferred from homology"/>
<keyword evidence="6" id="KW-0742">SOS response</keyword>
<evidence type="ECO:0000256" key="2">
    <source>
        <dbReference type="ARBA" id="ARBA00022763"/>
    </source>
</evidence>
<gene>
    <name evidence="9" type="ORF">C7A17_24375</name>
</gene>
<keyword evidence="2" id="KW-0227">DNA damage</keyword>
<dbReference type="GO" id="GO:0016787">
    <property type="term" value="F:hydrolase activity"/>
    <property type="evidence" value="ECO:0007669"/>
    <property type="project" value="UniProtKB-KW"/>
</dbReference>
<dbReference type="SUPFAM" id="SSF51306">
    <property type="entry name" value="LexA/Signal peptidase"/>
    <property type="match status" value="1"/>
</dbReference>
<accession>A0A2R3QVH4</accession>
<dbReference type="STRING" id="1001585.MDS_2171"/>
<protein>
    <submittedName>
        <fullName evidence="9">DNA polymerase V</fullName>
    </submittedName>
</protein>
<dbReference type="InterPro" id="IPR015927">
    <property type="entry name" value="Peptidase_S24_S26A/B/C"/>
</dbReference>
<dbReference type="InterPro" id="IPR050077">
    <property type="entry name" value="LexA_repressor"/>
</dbReference>
<evidence type="ECO:0000256" key="7">
    <source>
        <dbReference type="RuleBase" id="RU003991"/>
    </source>
</evidence>
<evidence type="ECO:0000259" key="8">
    <source>
        <dbReference type="Pfam" id="PF00717"/>
    </source>
</evidence>